<keyword evidence="7" id="KW-0808">Transferase</keyword>
<dbReference type="RefSeq" id="XP_012687511.2">
    <property type="nucleotide sequence ID" value="XM_012832057.3"/>
</dbReference>
<reference evidence="7" key="1">
    <citation type="submission" date="2025-08" db="UniProtKB">
        <authorList>
            <consortium name="RefSeq"/>
        </authorList>
    </citation>
    <scope>IDENTIFICATION</scope>
</reference>
<evidence type="ECO:0000256" key="5">
    <source>
        <dbReference type="ARBA" id="ARBA00023242"/>
    </source>
</evidence>
<dbReference type="GeneID" id="105904202"/>
<keyword evidence="4" id="KW-0963">Cytoplasm</keyword>
<dbReference type="Pfam" id="PF04402">
    <property type="entry name" value="SIMPL"/>
    <property type="match status" value="1"/>
</dbReference>
<comment type="subcellular location">
    <subcellularLocation>
        <location evidence="2">Cytoplasm</location>
    </subcellularLocation>
    <subcellularLocation>
        <location evidence="1">Nucleus</location>
    </subcellularLocation>
</comment>
<keyword evidence="5" id="KW-0539">Nucleus</keyword>
<organism evidence="6 7">
    <name type="scientific">Clupea harengus</name>
    <name type="common">Atlantic herring</name>
    <dbReference type="NCBI Taxonomy" id="7950"/>
    <lineage>
        <taxon>Eukaryota</taxon>
        <taxon>Metazoa</taxon>
        <taxon>Chordata</taxon>
        <taxon>Craniata</taxon>
        <taxon>Vertebrata</taxon>
        <taxon>Euteleostomi</taxon>
        <taxon>Actinopterygii</taxon>
        <taxon>Neopterygii</taxon>
        <taxon>Teleostei</taxon>
        <taxon>Clupei</taxon>
        <taxon>Clupeiformes</taxon>
        <taxon>Clupeoidei</taxon>
        <taxon>Clupeidae</taxon>
        <taxon>Clupea</taxon>
    </lineage>
</organism>
<evidence type="ECO:0000256" key="4">
    <source>
        <dbReference type="ARBA" id="ARBA00022490"/>
    </source>
</evidence>
<evidence type="ECO:0000256" key="3">
    <source>
        <dbReference type="ARBA" id="ARBA00005509"/>
    </source>
</evidence>
<dbReference type="GO" id="GO:0005737">
    <property type="term" value="C:cytoplasm"/>
    <property type="evidence" value="ECO:0007669"/>
    <property type="project" value="UniProtKB-SubCell"/>
</dbReference>
<name>A0A6P3W1Y3_CLUHA</name>
<gene>
    <name evidence="7" type="primary">irak1bp1</name>
</gene>
<evidence type="ECO:0000313" key="7">
    <source>
        <dbReference type="RefSeq" id="XP_012687511.2"/>
    </source>
</evidence>
<dbReference type="OrthoDB" id="6365554at2759"/>
<dbReference type="GO" id="GO:0006955">
    <property type="term" value="P:immune response"/>
    <property type="evidence" value="ECO:0007669"/>
    <property type="project" value="InterPro"/>
</dbReference>
<dbReference type="GO" id="GO:0005634">
    <property type="term" value="C:nucleus"/>
    <property type="evidence" value="ECO:0007669"/>
    <property type="project" value="UniProtKB-SubCell"/>
</dbReference>
<dbReference type="GO" id="GO:0043123">
    <property type="term" value="P:positive regulation of canonical NF-kappaB signal transduction"/>
    <property type="evidence" value="ECO:0007669"/>
    <property type="project" value="InterPro"/>
</dbReference>
<keyword evidence="6" id="KW-1185">Reference proteome</keyword>
<accession>A0A6P3W1Y3</accession>
<sequence length="249" mass="27616">MASSPSRVFAALLPVASDSYGDENLVDFGRVGKPTTAEAQIPPREVQVTGSAELSCPPDRASVSISVSSSKESVNDVKNSVSRRVEYILQTVRQHDVKVADTAVTKYIQRVDDLYIMEAEVRVVFLDFDKMQRVRTVLLEKLDKSVCVGDPQFIHSPECLSTLRRRVCVAAVENARLKASEVCCTLGQGLGRALLVREEESREWSGGFPNGRDTTLTLHQRAGLIAHTVSSRVFVTFELRPKDRPRKKL</sequence>
<dbReference type="PANTHER" id="PTHR18842:SF2">
    <property type="entry name" value="INTERLEUKIN-1 RECEPTOR-ASSOCIATED KINASE 1-BINDING PROTEIN 1"/>
    <property type="match status" value="1"/>
</dbReference>
<dbReference type="Proteomes" id="UP000515152">
    <property type="component" value="Chromosome 15"/>
</dbReference>
<evidence type="ECO:0000256" key="1">
    <source>
        <dbReference type="ARBA" id="ARBA00004123"/>
    </source>
</evidence>
<dbReference type="AlphaFoldDB" id="A0A6P3W1Y3"/>
<proteinExistence type="inferred from homology"/>
<keyword evidence="7" id="KW-0418">Kinase</keyword>
<evidence type="ECO:0000256" key="2">
    <source>
        <dbReference type="ARBA" id="ARBA00004496"/>
    </source>
</evidence>
<evidence type="ECO:0000313" key="6">
    <source>
        <dbReference type="Proteomes" id="UP000515152"/>
    </source>
</evidence>
<dbReference type="GO" id="GO:0016301">
    <property type="term" value="F:kinase activity"/>
    <property type="evidence" value="ECO:0007669"/>
    <property type="project" value="UniProtKB-KW"/>
</dbReference>
<dbReference type="KEGG" id="char:105904202"/>
<protein>
    <submittedName>
        <fullName evidence="7">Interleukin-1 receptor-associated kinase 1-binding protein 1 homolog</fullName>
    </submittedName>
</protein>
<keyword evidence="7" id="KW-0675">Receptor</keyword>
<comment type="similarity">
    <text evidence="3">Belongs to the IRAK1BP1 family.</text>
</comment>
<dbReference type="CTD" id="134728"/>
<dbReference type="InterPro" id="IPR007497">
    <property type="entry name" value="SIMPL/DUF541"/>
</dbReference>
<dbReference type="PANTHER" id="PTHR18842">
    <property type="entry name" value="INTERLEUKIN-1 RECEPTOR-ASSOCIATED KINASE 1-BINDING PROTEIN 1"/>
    <property type="match status" value="1"/>
</dbReference>
<dbReference type="InterPro" id="IPR030312">
    <property type="entry name" value="IRAK1BP1"/>
</dbReference>